<dbReference type="InterPro" id="IPR010280">
    <property type="entry name" value="U5_MeTrfase_fam"/>
</dbReference>
<dbReference type="EMBL" id="JAYKOT010000003">
    <property type="protein sequence ID" value="MEB3430007.1"/>
    <property type="molecule type" value="Genomic_DNA"/>
</dbReference>
<accession>A0AAW9MZE9</accession>
<name>A0AAW9MZE9_9FIRM</name>
<keyword evidence="3 4" id="KW-0949">S-adenosyl-L-methionine</keyword>
<dbReference type="SUPFAM" id="SSF53335">
    <property type="entry name" value="S-adenosyl-L-methionine-dependent methyltransferases"/>
    <property type="match status" value="1"/>
</dbReference>
<evidence type="ECO:0000256" key="5">
    <source>
        <dbReference type="PROSITE-ProRule" id="PRU10015"/>
    </source>
</evidence>
<feature type="active site" evidence="5">
    <location>
        <position position="428"/>
    </location>
</feature>
<evidence type="ECO:0000313" key="6">
    <source>
        <dbReference type="EMBL" id="MEB3430007.1"/>
    </source>
</evidence>
<dbReference type="Gene3D" id="2.40.50.1070">
    <property type="match status" value="1"/>
</dbReference>
<evidence type="ECO:0000256" key="1">
    <source>
        <dbReference type="ARBA" id="ARBA00022603"/>
    </source>
</evidence>
<dbReference type="GO" id="GO:0032259">
    <property type="term" value="P:methylation"/>
    <property type="evidence" value="ECO:0007669"/>
    <property type="project" value="UniProtKB-KW"/>
</dbReference>
<evidence type="ECO:0000313" key="7">
    <source>
        <dbReference type="Proteomes" id="UP001357733"/>
    </source>
</evidence>
<dbReference type="PROSITE" id="PS01230">
    <property type="entry name" value="TRMA_1"/>
    <property type="match status" value="1"/>
</dbReference>
<dbReference type="RefSeq" id="WP_324620167.1">
    <property type="nucleotide sequence ID" value="NZ_JAYKOT010000003.1"/>
</dbReference>
<evidence type="ECO:0000256" key="4">
    <source>
        <dbReference type="PROSITE-ProRule" id="PRU01024"/>
    </source>
</evidence>
<evidence type="ECO:0000256" key="3">
    <source>
        <dbReference type="ARBA" id="ARBA00022691"/>
    </source>
</evidence>
<dbReference type="NCBIfam" id="TIGR00479">
    <property type="entry name" value="rumA"/>
    <property type="match status" value="1"/>
</dbReference>
<feature type="binding site" evidence="4">
    <location>
        <position position="335"/>
    </location>
    <ligand>
        <name>S-adenosyl-L-methionine</name>
        <dbReference type="ChEBI" id="CHEBI:59789"/>
    </ligand>
</feature>
<feature type="active site" description="Nucleophile" evidence="4">
    <location>
        <position position="428"/>
    </location>
</feature>
<dbReference type="Pfam" id="PF05958">
    <property type="entry name" value="tRNA_U5-meth_tr"/>
    <property type="match status" value="1"/>
</dbReference>
<feature type="binding site" evidence="4">
    <location>
        <position position="356"/>
    </location>
    <ligand>
        <name>S-adenosyl-L-methionine</name>
        <dbReference type="ChEBI" id="CHEBI:59789"/>
    </ligand>
</feature>
<dbReference type="InterPro" id="IPR029063">
    <property type="entry name" value="SAM-dependent_MTases_sf"/>
</dbReference>
<feature type="binding site" evidence="4">
    <location>
        <position position="307"/>
    </location>
    <ligand>
        <name>S-adenosyl-L-methionine</name>
        <dbReference type="ChEBI" id="CHEBI:59789"/>
    </ligand>
</feature>
<dbReference type="PROSITE" id="PS51687">
    <property type="entry name" value="SAM_MT_RNA_M5U"/>
    <property type="match status" value="1"/>
</dbReference>
<evidence type="ECO:0000256" key="2">
    <source>
        <dbReference type="ARBA" id="ARBA00022679"/>
    </source>
</evidence>
<reference evidence="6 7" key="1">
    <citation type="submission" date="2024-01" db="EMBL/GenBank/DDBJ databases">
        <title>Complete genome sequence of Citroniella saccharovorans strain M6.X9, isolated from human fecal sample.</title>
        <authorList>
            <person name="Cheng G."/>
            <person name="Westerholm M."/>
            <person name="Schnurer A."/>
        </authorList>
    </citation>
    <scope>NUCLEOTIDE SEQUENCE [LARGE SCALE GENOMIC DNA]</scope>
    <source>
        <strain evidence="6 7">DSM 29873</strain>
    </source>
</reference>
<dbReference type="PANTHER" id="PTHR11061">
    <property type="entry name" value="RNA M5U METHYLTRANSFERASE"/>
    <property type="match status" value="1"/>
</dbReference>
<protein>
    <submittedName>
        <fullName evidence="6">23S rRNA (Uracil(1939)-C(5))-methyltransferase RlmD</fullName>
        <ecNumber evidence="6">2.1.1.190</ecNumber>
    </submittedName>
</protein>
<dbReference type="Proteomes" id="UP001357733">
    <property type="component" value="Unassembled WGS sequence"/>
</dbReference>
<keyword evidence="7" id="KW-1185">Reference proteome</keyword>
<dbReference type="PANTHER" id="PTHR11061:SF30">
    <property type="entry name" value="TRNA (URACIL(54)-C(5))-METHYLTRANSFERASE"/>
    <property type="match status" value="1"/>
</dbReference>
<comment type="caution">
    <text evidence="6">The sequence shown here is derived from an EMBL/GenBank/DDBJ whole genome shotgun (WGS) entry which is preliminary data.</text>
</comment>
<dbReference type="GO" id="GO:0006396">
    <property type="term" value="P:RNA processing"/>
    <property type="evidence" value="ECO:0007669"/>
    <property type="project" value="InterPro"/>
</dbReference>
<dbReference type="CDD" id="cd02440">
    <property type="entry name" value="AdoMet_MTases"/>
    <property type="match status" value="1"/>
</dbReference>
<organism evidence="6 7">
    <name type="scientific">Citroniella saccharovorans</name>
    <dbReference type="NCBI Taxonomy" id="2053367"/>
    <lineage>
        <taxon>Bacteria</taxon>
        <taxon>Bacillati</taxon>
        <taxon>Bacillota</taxon>
        <taxon>Tissierellia</taxon>
        <taxon>Tissierellales</taxon>
        <taxon>Peptoniphilaceae</taxon>
        <taxon>Citroniella</taxon>
    </lineage>
</organism>
<dbReference type="Gene3D" id="3.40.50.150">
    <property type="entry name" value="Vaccinia Virus protein VP39"/>
    <property type="match status" value="1"/>
</dbReference>
<dbReference type="GO" id="GO:0008173">
    <property type="term" value="F:RNA methyltransferase activity"/>
    <property type="evidence" value="ECO:0007669"/>
    <property type="project" value="InterPro"/>
</dbReference>
<keyword evidence="2 4" id="KW-0808">Transferase</keyword>
<dbReference type="EC" id="2.1.1.190" evidence="6"/>
<sequence length="470" mass="53843">MTRKKRELHEFYLEKNIYPNKSMSTFEGEKVVFRGGLVGQKVSGYLGKKKDGYREGTITDILAMSFMEEDYAYEIIRGSQIDDEAEDKDSIRLCDNYDECSGCFFQTIFIEDEIDIKVDMVRGLLDEYGIEDDFKFEANPIPFEYRNKMEYSFGDSCLGGDLVLGLNKKGKYHEKTPTLGCNLIDIDFRKIRGAVESYFREKNTPFYNKIKKEGFLKYLVIRKAHFTGEIMVHLVTSSKGELLEEEFVNMLKSLDLKADLKSVVWTVTDSLQDAVVKGDLKILYGESFITESLFGLNFRISPFSFFQPNVFSIKKLYKKVSDIIGETEKKVYDLYCGTGTISIILSKNVKEVIGVELIEEACEAANLNKKLNGIENVEFICQNVDEYIENLDGENSIVVLDPPRSGISPKTIGKLIDKKASKIIYISCNPKKLMEDAVKLKDAGYKIKDIFVFDQFTRTYHLEMVMVFEI</sequence>
<feature type="binding site" evidence="4">
    <location>
        <position position="401"/>
    </location>
    <ligand>
        <name>S-adenosyl-L-methionine</name>
        <dbReference type="ChEBI" id="CHEBI:59789"/>
    </ligand>
</feature>
<keyword evidence="1 4" id="KW-0489">Methyltransferase</keyword>
<comment type="similarity">
    <text evidence="4">Belongs to the class I-like SAM-binding methyltransferase superfamily. RNA M5U methyltransferase family.</text>
</comment>
<dbReference type="AlphaFoldDB" id="A0AAW9MZE9"/>
<dbReference type="InterPro" id="IPR030390">
    <property type="entry name" value="MeTrfase_TrmA_AS"/>
</dbReference>
<gene>
    <name evidence="6" type="primary">rlmD</name>
    <name evidence="6" type="ORF">VLK81_08405</name>
</gene>
<proteinExistence type="inferred from homology"/>